<reference evidence="1" key="2">
    <citation type="submission" date="2021-04" db="EMBL/GenBank/DDBJ databases">
        <authorList>
            <person name="Gilroy R."/>
        </authorList>
    </citation>
    <scope>NUCLEOTIDE SEQUENCE</scope>
    <source>
        <strain evidence="1">CHK179-7159</strain>
    </source>
</reference>
<organism evidence="1 2">
    <name type="scientific">Candidatus Eisenbergiella merdipullorum</name>
    <dbReference type="NCBI Taxonomy" id="2838553"/>
    <lineage>
        <taxon>Bacteria</taxon>
        <taxon>Bacillati</taxon>
        <taxon>Bacillota</taxon>
        <taxon>Clostridia</taxon>
        <taxon>Lachnospirales</taxon>
        <taxon>Lachnospiraceae</taxon>
        <taxon>Eisenbergiella</taxon>
    </lineage>
</organism>
<protein>
    <submittedName>
        <fullName evidence="1">Glycosyl transferase</fullName>
    </submittedName>
</protein>
<dbReference type="EMBL" id="DWYY01000074">
    <property type="protein sequence ID" value="HJA92897.1"/>
    <property type="molecule type" value="Genomic_DNA"/>
</dbReference>
<comment type="caution">
    <text evidence="1">The sequence shown here is derived from an EMBL/GenBank/DDBJ whole genome shotgun (WGS) entry which is preliminary data.</text>
</comment>
<evidence type="ECO:0000313" key="2">
    <source>
        <dbReference type="Proteomes" id="UP000886858"/>
    </source>
</evidence>
<dbReference type="Proteomes" id="UP000886858">
    <property type="component" value="Unassembled WGS sequence"/>
</dbReference>
<keyword evidence="1" id="KW-0808">Transferase</keyword>
<dbReference type="AlphaFoldDB" id="A0A9D2I5Z8"/>
<dbReference type="GO" id="GO:0016740">
    <property type="term" value="F:transferase activity"/>
    <property type="evidence" value="ECO:0007669"/>
    <property type="project" value="UniProtKB-KW"/>
</dbReference>
<evidence type="ECO:0000313" key="1">
    <source>
        <dbReference type="EMBL" id="HJA92897.1"/>
    </source>
</evidence>
<sequence>MIGTEFLKGQGLGNQLFCYITARCIAKERGCAFGTAGQEQLAVNVHSKKGMYFMDLDLGERIPDSDVPGKGQVSSRFRRYEEKELRFYQNTSLHDMEHGCYVAGADEALHTLPDNTLIYGNMQAESYFSRYREDIKKWLRVKEEYDTREFTRDDLCILNVRGGEYTGNPELYLERRYWMNAMKNMRKLRKDMEFIVVTDDPEAAGKLLPGLPVYHSDLDRDYVMIKNARYLILSNSSFAFFPAYTSETLQFAIAPKYWARHNVSDGYWASEQNIYSIFHYQDRAGRLYSPQECARELESYKQTSARYRRAGLLPGQKPPQRLGSGARKLGQLICKGRMAVYYLKRLFWSLMRRAGYQIPYAKK</sequence>
<gene>
    <name evidence="1" type="ORF">H9717_07240</name>
</gene>
<proteinExistence type="predicted"/>
<name>A0A9D2I5Z8_9FIRM</name>
<reference evidence="1" key="1">
    <citation type="journal article" date="2021" name="PeerJ">
        <title>Extensive microbial diversity within the chicken gut microbiome revealed by metagenomics and culture.</title>
        <authorList>
            <person name="Gilroy R."/>
            <person name="Ravi A."/>
            <person name="Getino M."/>
            <person name="Pursley I."/>
            <person name="Horton D.L."/>
            <person name="Alikhan N.F."/>
            <person name="Baker D."/>
            <person name="Gharbi K."/>
            <person name="Hall N."/>
            <person name="Watson M."/>
            <person name="Adriaenssens E.M."/>
            <person name="Foster-Nyarko E."/>
            <person name="Jarju S."/>
            <person name="Secka A."/>
            <person name="Antonio M."/>
            <person name="Oren A."/>
            <person name="Chaudhuri R.R."/>
            <person name="La Ragione R."/>
            <person name="Hildebrand F."/>
            <person name="Pallen M.J."/>
        </authorList>
    </citation>
    <scope>NUCLEOTIDE SEQUENCE</scope>
    <source>
        <strain evidence="1">CHK179-7159</strain>
    </source>
</reference>
<accession>A0A9D2I5Z8</accession>